<dbReference type="Proteomes" id="UP000764110">
    <property type="component" value="Unassembled WGS sequence"/>
</dbReference>
<feature type="region of interest" description="Disordered" evidence="1">
    <location>
        <begin position="65"/>
        <end position="95"/>
    </location>
</feature>
<keyword evidence="3" id="KW-1185">Reference proteome</keyword>
<dbReference type="AlphaFoldDB" id="A0A9P8S7J6"/>
<feature type="region of interest" description="Disordered" evidence="1">
    <location>
        <begin position="119"/>
        <end position="141"/>
    </location>
</feature>
<feature type="compositionally biased region" description="Polar residues" evidence="1">
    <location>
        <begin position="65"/>
        <end position="76"/>
    </location>
</feature>
<accession>A0A9P8S7J6</accession>
<evidence type="ECO:0000256" key="1">
    <source>
        <dbReference type="SAM" id="MobiDB-lite"/>
    </source>
</evidence>
<evidence type="ECO:0000313" key="2">
    <source>
        <dbReference type="EMBL" id="KAH0596374.1"/>
    </source>
</evidence>
<gene>
    <name evidence="2" type="ORF">MHUMG1_05490</name>
</gene>
<sequence>MMLDKCRCAVWRWVPEVAAADLAIRQQRLQRSSPVFSAADLGRRAVNGRICSRFLPCTRQRSYAASPSRQSLQTPAQGHKHDAPVFPLEPPSQQQCRTLNAPATHQSITDLAAGDFWAPCPRLQDSKRPPGEKGPSGPKYTAGCQVVLLDWMRRQPGTKGT</sequence>
<proteinExistence type="predicted"/>
<protein>
    <submittedName>
        <fullName evidence="2">Uncharacterized protein</fullName>
    </submittedName>
</protein>
<reference evidence="2 3" key="1">
    <citation type="submission" date="2020-07" db="EMBL/GenBank/DDBJ databases">
        <title>Metarhizium humberi genome.</title>
        <authorList>
            <person name="Lysoe E."/>
        </authorList>
    </citation>
    <scope>NUCLEOTIDE SEQUENCE [LARGE SCALE GENOMIC DNA]</scope>
    <source>
        <strain evidence="2 3">ESALQ1638</strain>
    </source>
</reference>
<evidence type="ECO:0000313" key="3">
    <source>
        <dbReference type="Proteomes" id="UP000764110"/>
    </source>
</evidence>
<comment type="caution">
    <text evidence="2">The sequence shown here is derived from an EMBL/GenBank/DDBJ whole genome shotgun (WGS) entry which is preliminary data.</text>
</comment>
<name>A0A9P8S7J6_9HYPO</name>
<dbReference type="EMBL" id="JACEFI010000009">
    <property type="protein sequence ID" value="KAH0596374.1"/>
    <property type="molecule type" value="Genomic_DNA"/>
</dbReference>
<organism evidence="2 3">
    <name type="scientific">Metarhizium humberi</name>
    <dbReference type="NCBI Taxonomy" id="2596975"/>
    <lineage>
        <taxon>Eukaryota</taxon>
        <taxon>Fungi</taxon>
        <taxon>Dikarya</taxon>
        <taxon>Ascomycota</taxon>
        <taxon>Pezizomycotina</taxon>
        <taxon>Sordariomycetes</taxon>
        <taxon>Hypocreomycetidae</taxon>
        <taxon>Hypocreales</taxon>
        <taxon>Clavicipitaceae</taxon>
        <taxon>Metarhizium</taxon>
    </lineage>
</organism>